<keyword evidence="4" id="KW-0479">Metal-binding</keyword>
<dbReference type="OrthoDB" id="27163at2157"/>
<evidence type="ECO:0000256" key="2">
    <source>
        <dbReference type="ARBA" id="ARBA00023015"/>
    </source>
</evidence>
<keyword evidence="4" id="KW-0862">Zinc</keyword>
<dbReference type="Gene3D" id="1.10.472.10">
    <property type="entry name" value="Cyclin-like"/>
    <property type="match status" value="1"/>
</dbReference>
<accession>F0QTP6</accession>
<keyword evidence="3" id="KW-0804">Transcription</keyword>
<keyword evidence="2" id="KW-0805">Transcription regulation</keyword>
<name>F0QTP6_VULM7</name>
<dbReference type="InterPro" id="IPR036915">
    <property type="entry name" value="Cyclin-like_sf"/>
</dbReference>
<dbReference type="Pfam" id="PF08271">
    <property type="entry name" value="Zn_Ribbon_TF"/>
    <property type="match status" value="1"/>
</dbReference>
<dbReference type="AlphaFoldDB" id="F0QTP6"/>
<dbReference type="KEGG" id="vmo:VMUT_0298"/>
<gene>
    <name evidence="6" type="ordered locus">VMUT_0298</name>
</gene>
<dbReference type="GO" id="GO:0017025">
    <property type="term" value="F:TBP-class protein binding"/>
    <property type="evidence" value="ECO:0007669"/>
    <property type="project" value="TreeGrafter"/>
</dbReference>
<dbReference type="Gene3D" id="1.10.472.170">
    <property type="match status" value="1"/>
</dbReference>
<evidence type="ECO:0000313" key="6">
    <source>
        <dbReference type="EMBL" id="ADY00512.1"/>
    </source>
</evidence>
<dbReference type="PROSITE" id="PS51134">
    <property type="entry name" value="ZF_TFIIB"/>
    <property type="match status" value="1"/>
</dbReference>
<evidence type="ECO:0000313" key="7">
    <source>
        <dbReference type="Proteomes" id="UP000007485"/>
    </source>
</evidence>
<evidence type="ECO:0000256" key="3">
    <source>
        <dbReference type="ARBA" id="ARBA00023163"/>
    </source>
</evidence>
<dbReference type="InterPro" id="IPR000812">
    <property type="entry name" value="TFIIB"/>
</dbReference>
<protein>
    <recommendedName>
        <fullName evidence="5">TFIIB-type domain-containing protein</fullName>
    </recommendedName>
</protein>
<dbReference type="Proteomes" id="UP000007485">
    <property type="component" value="Chromosome"/>
</dbReference>
<dbReference type="STRING" id="985053.VMUT_0298"/>
<evidence type="ECO:0000256" key="1">
    <source>
        <dbReference type="ARBA" id="ARBA00022737"/>
    </source>
</evidence>
<evidence type="ECO:0000256" key="4">
    <source>
        <dbReference type="PROSITE-ProRule" id="PRU00469"/>
    </source>
</evidence>
<dbReference type="EMBL" id="CP002529">
    <property type="protein sequence ID" value="ADY00512.1"/>
    <property type="molecule type" value="Genomic_DNA"/>
</dbReference>
<keyword evidence="7" id="KW-1185">Reference proteome</keyword>
<dbReference type="GO" id="GO:0097550">
    <property type="term" value="C:transcription preinitiation complex"/>
    <property type="evidence" value="ECO:0007669"/>
    <property type="project" value="TreeGrafter"/>
</dbReference>
<dbReference type="PANTHER" id="PTHR11618:SF13">
    <property type="entry name" value="TRANSCRIPTION INITIATION FACTOR IIB"/>
    <property type="match status" value="1"/>
</dbReference>
<dbReference type="PANTHER" id="PTHR11618">
    <property type="entry name" value="TRANSCRIPTION INITIATION FACTOR IIB-RELATED"/>
    <property type="match status" value="1"/>
</dbReference>
<evidence type="ECO:0000259" key="5">
    <source>
        <dbReference type="PROSITE" id="PS51134"/>
    </source>
</evidence>
<dbReference type="CDD" id="cd00043">
    <property type="entry name" value="CYCLIN_SF"/>
    <property type="match status" value="1"/>
</dbReference>
<keyword evidence="1" id="KW-0677">Repeat</keyword>
<dbReference type="RefSeq" id="WP_013603675.1">
    <property type="nucleotide sequence ID" value="NC_015151.1"/>
</dbReference>
<keyword evidence="4" id="KW-0863">Zinc-finger</keyword>
<dbReference type="SUPFAM" id="SSF57783">
    <property type="entry name" value="Zinc beta-ribbon"/>
    <property type="match status" value="1"/>
</dbReference>
<dbReference type="HOGENOM" id="CLU_1010557_0_0_2"/>
<dbReference type="GO" id="GO:0008270">
    <property type="term" value="F:zinc ion binding"/>
    <property type="evidence" value="ECO:0007669"/>
    <property type="project" value="UniProtKB-KW"/>
</dbReference>
<feature type="domain" description="TFIIB-type" evidence="5">
    <location>
        <begin position="1"/>
        <end position="28"/>
    </location>
</feature>
<dbReference type="GeneID" id="10287950"/>
<organism evidence="6 7">
    <name type="scientific">Vulcanisaeta moutnovskia (strain 768-28)</name>
    <dbReference type="NCBI Taxonomy" id="985053"/>
    <lineage>
        <taxon>Archaea</taxon>
        <taxon>Thermoproteota</taxon>
        <taxon>Thermoprotei</taxon>
        <taxon>Thermoproteales</taxon>
        <taxon>Thermoproteaceae</taxon>
        <taxon>Vulcanisaeta</taxon>
    </lineage>
</organism>
<dbReference type="eggNOG" id="arCOG01981">
    <property type="taxonomic scope" value="Archaea"/>
</dbReference>
<dbReference type="PRINTS" id="PR00685">
    <property type="entry name" value="TIFACTORIIB"/>
</dbReference>
<dbReference type="GO" id="GO:0070897">
    <property type="term" value="P:transcription preinitiation complex assembly"/>
    <property type="evidence" value="ECO:0007669"/>
    <property type="project" value="InterPro"/>
</dbReference>
<dbReference type="InterPro" id="IPR013137">
    <property type="entry name" value="Znf_TFIIB"/>
</dbReference>
<dbReference type="SUPFAM" id="SSF47954">
    <property type="entry name" value="Cyclin-like"/>
    <property type="match status" value="2"/>
</dbReference>
<reference evidence="6 7" key="1">
    <citation type="journal article" date="2011" name="J. Bacteriol.">
        <title>Complete genome sequence of 'Vulcanisaeta moutnovskia' strain 768-28, a novel member of the hyperthermophilic crenarchaeal genus vulcanisaeta.</title>
        <authorList>
            <person name="Gumerov V.M."/>
            <person name="Mardanov A.V."/>
            <person name="Beletsky A.V."/>
            <person name="Prokofeva M.I."/>
            <person name="Bonch-Osmolovskaya E.A."/>
            <person name="Ravin N.V."/>
            <person name="Skryabin K.G."/>
        </authorList>
    </citation>
    <scope>NUCLEOTIDE SEQUENCE [LARGE SCALE GENOMIC DNA]</scope>
    <source>
        <strain evidence="6 7">768-28</strain>
    </source>
</reference>
<sequence>MKCPYCGSSRIIERDGEYICIDCGTVLGSVYVYDTYMQSSPLLDGEEIDLTPIWKSVEKNVRKRDETRLGVYRRLKVINDIFRTRRESYSIYRAYDCILFIARAFGISNEYVEEAKHVFRKILNKEGSSSTTYYQAAVAAVLYVVLSHNLPISTKQVINLCRLRGHKLTFESIRDSLINIKVRYNLRDRVLSHIKSGLTRLFNDSWVTIYPEAEKYLDSLRKSVIQSRSPPILAAAIIYCVSKRLGYKLRVEDIAKAVQVSPYTLRDYARKLCRN</sequence>
<proteinExistence type="predicted"/>